<organism evidence="4 5">
    <name type="scientific">Oceanobacillus arenosus</name>
    <dbReference type="NCBI Taxonomy" id="1229153"/>
    <lineage>
        <taxon>Bacteria</taxon>
        <taxon>Bacillati</taxon>
        <taxon>Bacillota</taxon>
        <taxon>Bacilli</taxon>
        <taxon>Bacillales</taxon>
        <taxon>Bacillaceae</taxon>
        <taxon>Oceanobacillus</taxon>
    </lineage>
</organism>
<sequence>MLNMQKKRFVYTEYMHHEHGFTFISMLFAIAILSITLPFTGYLLKATASQSNYEEISVYQFFQFVRDEVVKSTGMYIANGKLHLQQKINNQQAIATIEKYESLIRRQVDGTGHEIFLRDVQDLTFFEDPYGIKINVTTLEGNTYDKRIIFYE</sequence>
<dbReference type="InterPro" id="IPR012902">
    <property type="entry name" value="N_methyl_site"/>
</dbReference>
<dbReference type="AlphaFoldDB" id="A0A3D8PSU5"/>
<dbReference type="RefSeq" id="WP_115773073.1">
    <property type="nucleotide sequence ID" value="NZ_PIOC01000014.1"/>
</dbReference>
<dbReference type="Pfam" id="PF07963">
    <property type="entry name" value="N_methyl"/>
    <property type="match status" value="1"/>
</dbReference>
<evidence type="ECO:0008006" key="6">
    <source>
        <dbReference type="Google" id="ProtNLM"/>
    </source>
</evidence>
<evidence type="ECO:0000256" key="1">
    <source>
        <dbReference type="ARBA" id="ARBA00004241"/>
    </source>
</evidence>
<dbReference type="EMBL" id="PIOC01000014">
    <property type="protein sequence ID" value="RDW19193.1"/>
    <property type="molecule type" value="Genomic_DNA"/>
</dbReference>
<reference evidence="5" key="1">
    <citation type="submission" date="2017-11" db="EMBL/GenBank/DDBJ databases">
        <authorList>
            <person name="Zhu W."/>
        </authorList>
    </citation>
    <scope>NUCLEOTIDE SEQUENCE [LARGE SCALE GENOMIC DNA]</scope>
    <source>
        <strain evidence="5">CAU 1183</strain>
    </source>
</reference>
<feature type="transmembrane region" description="Helical" evidence="3">
    <location>
        <begin position="21"/>
        <end position="44"/>
    </location>
</feature>
<evidence type="ECO:0000256" key="3">
    <source>
        <dbReference type="SAM" id="Phobius"/>
    </source>
</evidence>
<evidence type="ECO:0000313" key="5">
    <source>
        <dbReference type="Proteomes" id="UP000257143"/>
    </source>
</evidence>
<dbReference type="InterPro" id="IPR016977">
    <property type="entry name" value="ComGF"/>
</dbReference>
<protein>
    <recommendedName>
        <fullName evidence="6">Competence protein ComGF</fullName>
    </recommendedName>
</protein>
<dbReference type="GO" id="GO:0030420">
    <property type="term" value="P:establishment of competence for transformation"/>
    <property type="evidence" value="ECO:0007669"/>
    <property type="project" value="UniProtKB-KW"/>
</dbReference>
<evidence type="ECO:0000256" key="2">
    <source>
        <dbReference type="ARBA" id="ARBA00023287"/>
    </source>
</evidence>
<keyword evidence="2" id="KW-0178">Competence</keyword>
<gene>
    <name evidence="4" type="ORF">CWR48_09085</name>
</gene>
<dbReference type="OrthoDB" id="2361316at2"/>
<dbReference type="Proteomes" id="UP000257143">
    <property type="component" value="Unassembled WGS sequence"/>
</dbReference>
<dbReference type="NCBIfam" id="NF041002">
    <property type="entry name" value="pilin_ComGF"/>
    <property type="match status" value="1"/>
</dbReference>
<proteinExistence type="predicted"/>
<keyword evidence="3" id="KW-0812">Transmembrane</keyword>
<keyword evidence="5" id="KW-1185">Reference proteome</keyword>
<name>A0A3D8PSU5_9BACI</name>
<comment type="caution">
    <text evidence="4">The sequence shown here is derived from an EMBL/GenBank/DDBJ whole genome shotgun (WGS) entry which is preliminary data.</text>
</comment>
<keyword evidence="3" id="KW-0472">Membrane</keyword>
<comment type="subcellular location">
    <subcellularLocation>
        <location evidence="1">Cell surface</location>
    </subcellularLocation>
</comment>
<evidence type="ECO:0000313" key="4">
    <source>
        <dbReference type="EMBL" id="RDW19193.1"/>
    </source>
</evidence>
<dbReference type="Pfam" id="PF15980">
    <property type="entry name" value="ComGF"/>
    <property type="match status" value="1"/>
</dbReference>
<keyword evidence="3" id="KW-1133">Transmembrane helix</keyword>
<dbReference type="GO" id="GO:0009986">
    <property type="term" value="C:cell surface"/>
    <property type="evidence" value="ECO:0007669"/>
    <property type="project" value="UniProtKB-SubCell"/>
</dbReference>
<accession>A0A3D8PSU5</accession>